<dbReference type="VEuPathDB" id="FungiDB:An14g02760"/>
<accession>A0A100IKG6</accession>
<dbReference type="SMR" id="A0A100IKG6"/>
<name>A0A100IKG6_ASPNG</name>
<evidence type="ECO:0000256" key="3">
    <source>
        <dbReference type="ARBA" id="ARBA00022801"/>
    </source>
</evidence>
<keyword evidence="5" id="KW-0119">Carbohydrate metabolism</keyword>
<dbReference type="VEuPathDB" id="FungiDB:ATCC64974_2380"/>
<gene>
    <name evidence="8" type="primary">egl</name>
    <name evidence="7" type="ORF">ABL_05547</name>
</gene>
<keyword evidence="2 6" id="KW-0732">Signal</keyword>
<feature type="chain" id="PRO_5036534057" evidence="6">
    <location>
        <begin position="17"/>
        <end position="239"/>
    </location>
</feature>
<dbReference type="VEuPathDB" id="FungiDB:ASPNIDRAFT2_1161570"/>
<dbReference type="Proteomes" id="UP000068243">
    <property type="component" value="Unassembled WGS sequence"/>
</dbReference>
<dbReference type="SUPFAM" id="SSF49899">
    <property type="entry name" value="Concanavalin A-like lectins/glucanases"/>
    <property type="match status" value="1"/>
</dbReference>
<protein>
    <submittedName>
        <fullName evidence="7 8">Endoglucanase</fullName>
    </submittedName>
</protein>
<evidence type="ECO:0000313" key="8">
    <source>
        <dbReference type="EMBL" id="QEQ56120.1"/>
    </source>
</evidence>
<dbReference type="AlphaFoldDB" id="A0A100IKG6"/>
<dbReference type="InterPro" id="IPR013319">
    <property type="entry name" value="GH11/12"/>
</dbReference>
<dbReference type="InterPro" id="IPR013320">
    <property type="entry name" value="ConA-like_dom_sf"/>
</dbReference>
<dbReference type="Pfam" id="PF01670">
    <property type="entry name" value="Glyco_hydro_12"/>
    <property type="match status" value="1"/>
</dbReference>
<evidence type="ECO:0000256" key="1">
    <source>
        <dbReference type="ARBA" id="ARBA00005519"/>
    </source>
</evidence>
<evidence type="ECO:0000313" key="7">
    <source>
        <dbReference type="EMBL" id="GAQ42886.1"/>
    </source>
</evidence>
<evidence type="ECO:0000256" key="4">
    <source>
        <dbReference type="ARBA" id="ARBA00023295"/>
    </source>
</evidence>
<dbReference type="PANTHER" id="PTHR34002">
    <property type="entry name" value="BLR1656 PROTEIN"/>
    <property type="match status" value="1"/>
</dbReference>
<keyword evidence="3 5" id="KW-0378">Hydrolase</keyword>
<evidence type="ECO:0000256" key="5">
    <source>
        <dbReference type="RuleBase" id="RU361163"/>
    </source>
</evidence>
<dbReference type="OrthoDB" id="89349at2759"/>
<dbReference type="EMBL" id="MK587440">
    <property type="protein sequence ID" value="QEQ56120.1"/>
    <property type="molecule type" value="Genomic_DNA"/>
</dbReference>
<keyword evidence="5" id="KW-0624">Polysaccharide degradation</keyword>
<reference evidence="7" key="1">
    <citation type="submission" date="2015-12" db="EMBL/GenBank/DDBJ databases">
        <title>Aspergillus niger An76 genome sequencing.</title>
        <authorList>
            <person name="Wang L.S."/>
            <person name="Gao P.J."/>
            <person name="Liu L."/>
            <person name="Zhang H.Q."/>
            <person name="Cheng Z."/>
            <person name="Gong W.L."/>
        </authorList>
    </citation>
    <scope>NUCLEOTIDE SEQUENCE [LARGE SCALE GENOMIC DNA]</scope>
    <source>
        <strain evidence="7">An76</strain>
    </source>
</reference>
<dbReference type="GO" id="GO:0008810">
    <property type="term" value="F:cellulase activity"/>
    <property type="evidence" value="ECO:0007669"/>
    <property type="project" value="InterPro"/>
</dbReference>
<proteinExistence type="inferred from homology"/>
<dbReference type="EMBL" id="BCMY01000008">
    <property type="protein sequence ID" value="GAQ42886.1"/>
    <property type="molecule type" value="Genomic_DNA"/>
</dbReference>
<dbReference type="FunFam" id="2.60.120.180:FF:000004">
    <property type="entry name" value="Endoglucanase A eglA"/>
    <property type="match status" value="1"/>
</dbReference>
<sequence length="239" mass="25765">MKLAVTLSMLAATAMGQTMCSQYDSASSPPYSVNQNLWGEYQGTGSQCVYVDKLSSSGASWHTKWTWSGGEGTVKSYSNSGLTFDKKLVSDVSSIPTSVKWSQDDTNVQADVSYDLFTAANADHATSSGDYELMIWLARYGTVQPIGKQIATATVGGKSWEVWYGTSVQAGAEQKTYSFVAGSPINSYSGDIKDFFNYLTQNQGFPASSQHLITLQFGTEPFTGGPATFTVDNWTASVN</sequence>
<evidence type="ECO:0000256" key="6">
    <source>
        <dbReference type="SAM" id="SignalP"/>
    </source>
</evidence>
<comment type="similarity">
    <text evidence="1 5">Belongs to the glycosyl hydrolase 12 (cellulase H) family.</text>
</comment>
<evidence type="ECO:0000313" key="9">
    <source>
        <dbReference type="Proteomes" id="UP000068243"/>
    </source>
</evidence>
<dbReference type="VEuPathDB" id="FungiDB:M747DRAFT_5215"/>
<dbReference type="GO" id="GO:0000272">
    <property type="term" value="P:polysaccharide catabolic process"/>
    <property type="evidence" value="ECO:0007669"/>
    <property type="project" value="UniProtKB-KW"/>
</dbReference>
<reference evidence="9" key="2">
    <citation type="journal article" date="2016" name="Genome Announc.">
        <title>Draft genome sequence of Aspergillus niger strain An76.</title>
        <authorList>
            <person name="Gong W."/>
            <person name="Cheng Z."/>
            <person name="Zhang H."/>
            <person name="Liu L."/>
            <person name="Gao P."/>
            <person name="Wang L."/>
        </authorList>
    </citation>
    <scope>NUCLEOTIDE SEQUENCE [LARGE SCALE GENOMIC DNA]</scope>
    <source>
        <strain evidence="9">An76</strain>
    </source>
</reference>
<organism evidence="7 9">
    <name type="scientific">Aspergillus niger</name>
    <dbReference type="NCBI Taxonomy" id="5061"/>
    <lineage>
        <taxon>Eukaryota</taxon>
        <taxon>Fungi</taxon>
        <taxon>Dikarya</taxon>
        <taxon>Ascomycota</taxon>
        <taxon>Pezizomycotina</taxon>
        <taxon>Eurotiomycetes</taxon>
        <taxon>Eurotiomycetidae</taxon>
        <taxon>Eurotiales</taxon>
        <taxon>Aspergillaceae</taxon>
        <taxon>Aspergillus</taxon>
        <taxon>Aspergillus subgen. Circumdati</taxon>
    </lineage>
</organism>
<reference evidence="8" key="3">
    <citation type="submission" date="2019-03" db="EMBL/GenBank/DDBJ databases">
        <title>Improvement of cellulase activity by constitutive expression of cellobiohydrolase and endoglucanase in marine Aspergillus niger.</title>
        <authorList>
            <person name="Cai L.-N."/>
            <person name="Xu S.-N."/>
            <person name="Lu T."/>
            <person name="Lin D.-Q."/>
            <person name="Yao S.-J."/>
        </authorList>
    </citation>
    <scope>NUCLEOTIDE SEQUENCE</scope>
    <source>
        <strain evidence="8">ZJUBE-1</strain>
    </source>
</reference>
<feature type="signal peptide" evidence="6">
    <location>
        <begin position="1"/>
        <end position="16"/>
    </location>
</feature>
<dbReference type="Gene3D" id="2.60.120.180">
    <property type="match status" value="1"/>
</dbReference>
<dbReference type="OMA" id="SSGASWH"/>
<keyword evidence="4 5" id="KW-0326">Glycosidase</keyword>
<dbReference type="InterPro" id="IPR002594">
    <property type="entry name" value="GH12"/>
</dbReference>
<evidence type="ECO:0000256" key="2">
    <source>
        <dbReference type="ARBA" id="ARBA00022729"/>
    </source>
</evidence>
<dbReference type="PANTHER" id="PTHR34002:SF10">
    <property type="entry name" value="PUTATIVE-RELATED"/>
    <property type="match status" value="1"/>
</dbReference>